<protein>
    <submittedName>
        <fullName evidence="1">Uncharacterized protein</fullName>
    </submittedName>
</protein>
<sequence length="630" mass="71841">MKKKISIILGTLSLAAISGIGVISAVAWWSNKLNKVILDNYLEIAKQATQARHLTIDEAIRQIQEISMPKGVSKVLVSNVDNKIELKFEVSRGHALVDDITLPFTPIKKVNIDEFSSKVKNLVEYKFKLIDNTKKEIHKLVTPEGVASFEVITNNHEITIFFKSKPGYMEISNLVFTFLPIQEANITEFENKVKGIVDRKYRTVNDAINEIKKIGLPTGIKAIKSTASNNKINITFEMDFGYVQIENKTYDFSSIKDVNITEFENKVKGIVDRKYRTVNDAINEIKKIGLPTGIKAIKSTASNNKINITFEMDFGYVQIENKTYDFSSIKDVNITEFENKVKGIVDRKYRTVNDAINEIKKIGLPTGIKAIKSTASNNKINITFEMDFGYVQIENKTYDFSSIKDVNITEFENKVKGIVDRKYRTVNDAINEIKKIGLPTGIKAIKSTASNNKINITFEMDFGYVQIENKTYDFSSIKDVNITEFENKVKQILNRKHKTIYPAITEIKRLILPVGIKSIDVRTSNSKINITFKMDIDYAQIENKTYDFSPIQEVDLSNFRTNVTKLAKNECYSIEEYNRKVKELTLPVGVKEIKVNISKDERNVEFHVIFQDGYTGIEKFNVNLEIAWSI</sequence>
<accession>A0A2Z5IQ64</accession>
<evidence type="ECO:0000313" key="2">
    <source>
        <dbReference type="Proteomes" id="UP000252477"/>
    </source>
</evidence>
<organism evidence="1 2">
    <name type="scientific">[Mycoplasma] phocae</name>
    <dbReference type="NCBI Taxonomy" id="142651"/>
    <lineage>
        <taxon>Bacteria</taxon>
        <taxon>Bacillati</taxon>
        <taxon>Mycoplasmatota</taxon>
        <taxon>Mycoplasmoidales</taxon>
        <taxon>Metamycoplasmataceae</taxon>
        <taxon>Metamycoplasma</taxon>
    </lineage>
</organism>
<dbReference type="KEGG" id="mpho:DA803_01600"/>
<reference evidence="1 2" key="1">
    <citation type="submission" date="2018-05" db="EMBL/GenBank/DDBJ databases">
        <title>Annotation of the Mycoplasma phocidae genome.</title>
        <authorList>
            <person name="Brown D.R."/>
            <person name="Kutish G.F."/>
            <person name="Frasca S.Jr."/>
        </authorList>
    </citation>
    <scope>NUCLEOTIDE SEQUENCE [LARGE SCALE GENOMIC DNA]</scope>
    <source>
        <strain evidence="1 2">105</strain>
    </source>
</reference>
<proteinExistence type="predicted"/>
<dbReference type="OrthoDB" id="9823418at2"/>
<dbReference type="RefSeq" id="WP_114190890.1">
    <property type="nucleotide sequence ID" value="NZ_CP029295.1"/>
</dbReference>
<dbReference type="Proteomes" id="UP000252477">
    <property type="component" value="Chromosome"/>
</dbReference>
<gene>
    <name evidence="1" type="ORF">DA803_01600</name>
</gene>
<keyword evidence="2" id="KW-1185">Reference proteome</keyword>
<name>A0A2Z5IQ64_9BACT</name>
<dbReference type="EMBL" id="CP029295">
    <property type="protein sequence ID" value="AXE60780.1"/>
    <property type="molecule type" value="Genomic_DNA"/>
</dbReference>
<evidence type="ECO:0000313" key="1">
    <source>
        <dbReference type="EMBL" id="AXE60780.1"/>
    </source>
</evidence>
<dbReference type="AlphaFoldDB" id="A0A2Z5IQ64"/>